<feature type="transmembrane region" description="Helical" evidence="6">
    <location>
        <begin position="94"/>
        <end position="112"/>
    </location>
</feature>
<organism evidence="7">
    <name type="scientific">uncultured marine group II/III euryarchaeote KM3_57_F04</name>
    <dbReference type="NCBI Taxonomy" id="1456465"/>
    <lineage>
        <taxon>Archaea</taxon>
        <taxon>Methanobacteriati</taxon>
        <taxon>Methanobacteriota</taxon>
        <taxon>environmental samples</taxon>
    </lineage>
</organism>
<protein>
    <submittedName>
        <fullName evidence="7">Major facilitator permease superfamily protein (UMF1)</fullName>
    </submittedName>
</protein>
<evidence type="ECO:0000256" key="4">
    <source>
        <dbReference type="ARBA" id="ARBA00022989"/>
    </source>
</evidence>
<feature type="transmembrane region" description="Helical" evidence="6">
    <location>
        <begin position="21"/>
        <end position="40"/>
    </location>
</feature>
<feature type="transmembrane region" description="Helical" evidence="6">
    <location>
        <begin position="159"/>
        <end position="179"/>
    </location>
</feature>
<evidence type="ECO:0000256" key="3">
    <source>
        <dbReference type="ARBA" id="ARBA00022692"/>
    </source>
</evidence>
<dbReference type="Pfam" id="PF11700">
    <property type="entry name" value="ATG22"/>
    <property type="match status" value="2"/>
</dbReference>
<dbReference type="AlphaFoldDB" id="A0A075HGG7"/>
<feature type="transmembrane region" description="Helical" evidence="6">
    <location>
        <begin position="447"/>
        <end position="473"/>
    </location>
</feature>
<dbReference type="InterPro" id="IPR024671">
    <property type="entry name" value="Atg22-like"/>
</dbReference>
<evidence type="ECO:0000256" key="6">
    <source>
        <dbReference type="SAM" id="Phobius"/>
    </source>
</evidence>
<dbReference type="InterPro" id="IPR050495">
    <property type="entry name" value="ATG22/LtaA_families"/>
</dbReference>
<evidence type="ECO:0000256" key="5">
    <source>
        <dbReference type="ARBA" id="ARBA00023136"/>
    </source>
</evidence>
<keyword evidence="5 6" id="KW-0472">Membrane</keyword>
<feature type="transmembrane region" description="Helical" evidence="6">
    <location>
        <begin position="312"/>
        <end position="332"/>
    </location>
</feature>
<feature type="transmembrane region" description="Helical" evidence="6">
    <location>
        <begin position="522"/>
        <end position="543"/>
    </location>
</feature>
<gene>
    <name evidence="7" type="primary">UMF1</name>
</gene>
<feature type="transmembrane region" description="Helical" evidence="6">
    <location>
        <begin position="118"/>
        <end position="139"/>
    </location>
</feature>
<reference evidence="7" key="1">
    <citation type="journal article" date="2014" name="Genome Biol. Evol.">
        <title>Pangenome evidence for extensive interdomain horizontal transfer affecting lineage core and shell genes in uncultured planktonic thaumarchaeota and euryarchaeota.</title>
        <authorList>
            <person name="Deschamps P."/>
            <person name="Zivanovic Y."/>
            <person name="Moreira D."/>
            <person name="Rodriguez-Valera F."/>
            <person name="Lopez-Garcia P."/>
        </authorList>
    </citation>
    <scope>NUCLEOTIDE SEQUENCE</scope>
</reference>
<dbReference type="PANTHER" id="PTHR23519">
    <property type="entry name" value="AUTOPHAGY-RELATED PROTEIN 22"/>
    <property type="match status" value="1"/>
</dbReference>
<feature type="transmembrane region" description="Helical" evidence="6">
    <location>
        <begin position="247"/>
        <end position="271"/>
    </location>
</feature>
<comment type="subcellular location">
    <subcellularLocation>
        <location evidence="1">Endomembrane system</location>
        <topology evidence="1">Multi-pass membrane protein</topology>
    </subcellularLocation>
</comment>
<dbReference type="Gene3D" id="1.20.1250.20">
    <property type="entry name" value="MFS general substrate transporter like domains"/>
    <property type="match status" value="2"/>
</dbReference>
<feature type="transmembrane region" description="Helical" evidence="6">
    <location>
        <begin position="283"/>
        <end position="305"/>
    </location>
</feature>
<accession>A0A075HGG7</accession>
<feature type="transmembrane region" description="Helical" evidence="6">
    <location>
        <begin position="185"/>
        <end position="207"/>
    </location>
</feature>
<keyword evidence="3 6" id="KW-0812">Transmembrane</keyword>
<dbReference type="EMBL" id="KF900959">
    <property type="protein sequence ID" value="AIF12933.1"/>
    <property type="molecule type" value="Genomic_DNA"/>
</dbReference>
<name>A0A075HGG7_9EURY</name>
<sequence>MSEEKARQIRGYCMYDWGKSAFETSVTTAILPAWFAYLFLEANGVSVSTMFGEMTSDTFWAWSVTGGALLVAIVSPAFGVIADRTKIKMKMLRILTYLGAGATLSLALAPLFPISFQWVWLFIMFLFANVGLNGAGVFYNSLLPHQGDESEMDGISNKAYAYGYLGGGILLVIHLGLVMGVSGEWVIPFCMATSGLWWYGFALWTFAKVPEPEIENPVEGLQFGSATRLAITELKSTIKNWRSFKTLFLYMVAYFFFIDGINSVTALAGVYGVAVLGLSIMELIMTIVVIQFVAFPAAFAFTWLADKTSTKSALTVSLIGWCVVIVGALSFAPLELAEHEEYDFQFDWSEDHYNVTMLDVDALGDSDDDKAFEATWGHFLPDDAETPGNATSSEVSDFVSVANLGDTRFSASVSGGPDDGGTGLGVNHPTSLGDGKLDWVGSSAREYVWAPLGLTVMIQFLLLGCMAGLLLGGSQGLARSLFGKIIPETQSTEFFGFFGFFGKVAALIGPMMYAILSTIYDSRVAVASLAILIVIGTILMRFVDIEDGIAVAKAADAAKRASTSDGADEPATAEN</sequence>
<keyword evidence="4 6" id="KW-1133">Transmembrane helix</keyword>
<evidence type="ECO:0000256" key="1">
    <source>
        <dbReference type="ARBA" id="ARBA00004127"/>
    </source>
</evidence>
<dbReference type="PANTHER" id="PTHR23519:SF1">
    <property type="entry name" value="AUTOPHAGY-RELATED PROTEIN 22"/>
    <property type="match status" value="1"/>
</dbReference>
<dbReference type="InterPro" id="IPR036259">
    <property type="entry name" value="MFS_trans_sf"/>
</dbReference>
<dbReference type="SUPFAM" id="SSF103473">
    <property type="entry name" value="MFS general substrate transporter"/>
    <property type="match status" value="2"/>
</dbReference>
<evidence type="ECO:0000313" key="7">
    <source>
        <dbReference type="EMBL" id="AIF12933.1"/>
    </source>
</evidence>
<feature type="transmembrane region" description="Helical" evidence="6">
    <location>
        <begin position="494"/>
        <end position="516"/>
    </location>
</feature>
<proteinExistence type="predicted"/>
<feature type="transmembrane region" description="Helical" evidence="6">
    <location>
        <begin position="60"/>
        <end position="82"/>
    </location>
</feature>
<evidence type="ECO:0000256" key="2">
    <source>
        <dbReference type="ARBA" id="ARBA00022448"/>
    </source>
</evidence>
<dbReference type="GO" id="GO:0012505">
    <property type="term" value="C:endomembrane system"/>
    <property type="evidence" value="ECO:0007669"/>
    <property type="project" value="UniProtKB-SubCell"/>
</dbReference>
<keyword evidence="2" id="KW-0813">Transport</keyword>